<protein>
    <submittedName>
        <fullName evidence="1">Uncharacterized protein</fullName>
    </submittedName>
</protein>
<gene>
    <name evidence="1" type="ORF">METZ01_LOCUS149901</name>
</gene>
<sequence>IITKFLSAKDRVYTGWIKLVRVPGFEPGLVAWEATVMPD</sequence>
<reference evidence="1" key="1">
    <citation type="submission" date="2018-05" db="EMBL/GenBank/DDBJ databases">
        <authorList>
            <person name="Lanie J.A."/>
            <person name="Ng W.-L."/>
            <person name="Kazmierczak K.M."/>
            <person name="Andrzejewski T.M."/>
            <person name="Davidsen T.M."/>
            <person name="Wayne K.J."/>
            <person name="Tettelin H."/>
            <person name="Glass J.I."/>
            <person name="Rusch D."/>
            <person name="Podicherti R."/>
            <person name="Tsui H.-C.T."/>
            <person name="Winkler M.E."/>
        </authorList>
    </citation>
    <scope>NUCLEOTIDE SEQUENCE</scope>
</reference>
<feature type="non-terminal residue" evidence="1">
    <location>
        <position position="1"/>
    </location>
</feature>
<dbReference type="EMBL" id="UINC01024083">
    <property type="protein sequence ID" value="SVA97047.1"/>
    <property type="molecule type" value="Genomic_DNA"/>
</dbReference>
<accession>A0A382A7L6</accession>
<dbReference type="AlphaFoldDB" id="A0A382A7L6"/>
<evidence type="ECO:0000313" key="1">
    <source>
        <dbReference type="EMBL" id="SVA97047.1"/>
    </source>
</evidence>
<name>A0A382A7L6_9ZZZZ</name>
<proteinExistence type="predicted"/>
<organism evidence="1">
    <name type="scientific">marine metagenome</name>
    <dbReference type="NCBI Taxonomy" id="408172"/>
    <lineage>
        <taxon>unclassified sequences</taxon>
        <taxon>metagenomes</taxon>
        <taxon>ecological metagenomes</taxon>
    </lineage>
</organism>